<name>A0A1V4QHM5_UNCW3</name>
<dbReference type="AlphaFoldDB" id="A0A1V4QHM5"/>
<evidence type="ECO:0000313" key="2">
    <source>
        <dbReference type="Proteomes" id="UP000191663"/>
    </source>
</evidence>
<proteinExistence type="predicted"/>
<gene>
    <name evidence="1" type="ORF">BXT86_02205</name>
</gene>
<organism evidence="1 2">
    <name type="scientific">candidate division WOR-3 bacterium 4484_100</name>
    <dbReference type="NCBI Taxonomy" id="1936077"/>
    <lineage>
        <taxon>Bacteria</taxon>
        <taxon>Bacteria division WOR-3</taxon>
    </lineage>
</organism>
<protein>
    <submittedName>
        <fullName evidence="1">Uncharacterized protein</fullName>
    </submittedName>
</protein>
<dbReference type="EMBL" id="MUKB01000027">
    <property type="protein sequence ID" value="OPX18236.1"/>
    <property type="molecule type" value="Genomic_DNA"/>
</dbReference>
<comment type="caution">
    <text evidence="1">The sequence shown here is derived from an EMBL/GenBank/DDBJ whole genome shotgun (WGS) entry which is preliminary data.</text>
</comment>
<accession>A0A1V4QHM5</accession>
<dbReference type="Proteomes" id="UP000191663">
    <property type="component" value="Unassembled WGS sequence"/>
</dbReference>
<reference evidence="2" key="1">
    <citation type="submission" date="2017-01" db="EMBL/GenBank/DDBJ databases">
        <title>Novel pathways for hydrocarbon cycling and metabolic interdependencies in hydrothermal sediment communities.</title>
        <authorList>
            <person name="Dombrowski N."/>
            <person name="Seitz K."/>
            <person name="Teske A."/>
            <person name="Baker B."/>
        </authorList>
    </citation>
    <scope>NUCLEOTIDE SEQUENCE [LARGE SCALE GENOMIC DNA]</scope>
</reference>
<sequence>MERMFIGLVVLFGVGFMPAEGLDSLKINLLKQKIFYTLDDTWIPPSLPNDKECVGQLVTGVNFDYCAVQIDWCYLW</sequence>
<evidence type="ECO:0000313" key="1">
    <source>
        <dbReference type="EMBL" id="OPX18236.1"/>
    </source>
</evidence>